<evidence type="ECO:0000313" key="3">
    <source>
        <dbReference type="Proteomes" id="UP000190306"/>
    </source>
</evidence>
<protein>
    <submittedName>
        <fullName evidence="2">DUF3618 domain-containing protein</fullName>
    </submittedName>
</protein>
<dbReference type="RefSeq" id="WP_078636433.1">
    <property type="nucleotide sequence ID" value="NZ_CM007717.1"/>
</dbReference>
<reference evidence="2 4" key="2">
    <citation type="submission" date="2020-03" db="EMBL/GenBank/DDBJ databases">
        <title>Is there a link between lipid content and antibiotic production in Streptomyces?</title>
        <authorList>
            <person name="David M."/>
            <person name="Lejeune C."/>
            <person name="Abreu S."/>
            <person name="Thibessard A."/>
            <person name="Leblond P."/>
            <person name="Chaminade P."/>
            <person name="Virolle M.-J."/>
        </authorList>
    </citation>
    <scope>NUCLEOTIDE SEQUENCE [LARGE SCALE GENOMIC DNA]</scope>
    <source>
        <strain evidence="2 4">DSM 41481</strain>
    </source>
</reference>
<organism evidence="2 4">
    <name type="scientific">Streptomyces antibioticus</name>
    <dbReference type="NCBI Taxonomy" id="1890"/>
    <lineage>
        <taxon>Bacteria</taxon>
        <taxon>Bacillati</taxon>
        <taxon>Actinomycetota</taxon>
        <taxon>Actinomycetes</taxon>
        <taxon>Kitasatosporales</taxon>
        <taxon>Streptomycetaceae</taxon>
        <taxon>Streptomyces</taxon>
    </lineage>
</organism>
<dbReference type="Proteomes" id="UP000502504">
    <property type="component" value="Chromosome"/>
</dbReference>
<evidence type="ECO:0000313" key="4">
    <source>
        <dbReference type="Proteomes" id="UP000502504"/>
    </source>
</evidence>
<gene>
    <name evidence="1" type="ORF">AFM16_35070</name>
    <name evidence="2" type="ORF">HCX60_35665</name>
</gene>
<dbReference type="Proteomes" id="UP000190306">
    <property type="component" value="Chromosome"/>
</dbReference>
<sequence length="78" mass="8672">MTKDERQTPEELRGQVEATREELGRTVQALAARTDVKARAREKADQGMRLARSHRTPLIAAASALAALLVALEVRKRH</sequence>
<accession>A0AAE6YG65</accession>
<reference evidence="1 3" key="1">
    <citation type="submission" date="2015-07" db="EMBL/GenBank/DDBJ databases">
        <title>Draft Genome Sequence of Streptomyces antibioticus, IMRU 3720 reveals insights in the evolution of actinomycin biosynthetic gene clusters in Streptomyces.</title>
        <authorList>
            <person name="Crnovcic I."/>
            <person name="Ruckert C."/>
            <person name="Kalinowksi J."/>
            <person name="Keller U."/>
        </authorList>
    </citation>
    <scope>NUCLEOTIDE SEQUENCE [LARGE SCALE GENOMIC DNA]</scope>
    <source>
        <strain evidence="1 3">DSM 41481</strain>
    </source>
</reference>
<dbReference type="AlphaFoldDB" id="A0AAE6YG65"/>
<name>A0AAE6YG65_STRAT</name>
<dbReference type="InterPro" id="IPR022062">
    <property type="entry name" value="DUF3618"/>
</dbReference>
<dbReference type="Pfam" id="PF12277">
    <property type="entry name" value="DUF3618"/>
    <property type="match status" value="1"/>
</dbReference>
<proteinExistence type="predicted"/>
<evidence type="ECO:0000313" key="2">
    <source>
        <dbReference type="EMBL" id="QIT48212.1"/>
    </source>
</evidence>
<dbReference type="EMBL" id="CP050692">
    <property type="protein sequence ID" value="QIT48212.1"/>
    <property type="molecule type" value="Genomic_DNA"/>
</dbReference>
<evidence type="ECO:0000313" key="1">
    <source>
        <dbReference type="EMBL" id="OOQ47883.1"/>
    </source>
</evidence>
<keyword evidence="3" id="KW-1185">Reference proteome</keyword>
<dbReference type="EMBL" id="LHQL01000014">
    <property type="protein sequence ID" value="OOQ47883.1"/>
    <property type="molecule type" value="Genomic_DNA"/>
</dbReference>